<feature type="compositionally biased region" description="Basic and acidic residues" evidence="1">
    <location>
        <begin position="85"/>
        <end position="96"/>
    </location>
</feature>
<reference evidence="2 3" key="1">
    <citation type="journal article" date="2024" name="IMA Fungus">
        <title>IMA Genome - F19 : A genome assembly and annotation guide to empower mycologists, including annotated draft genome sequences of Ceratocystis pirilliformis, Diaporthe australafricana, Fusarium ophioides, Paecilomyces lecythidis, and Sporothrix stenoceras.</title>
        <authorList>
            <person name="Aylward J."/>
            <person name="Wilson A.M."/>
            <person name="Visagie C.M."/>
            <person name="Spraker J."/>
            <person name="Barnes I."/>
            <person name="Buitendag C."/>
            <person name="Ceriani C."/>
            <person name="Del Mar Angel L."/>
            <person name="du Plessis D."/>
            <person name="Fuchs T."/>
            <person name="Gasser K."/>
            <person name="Kramer D."/>
            <person name="Li W."/>
            <person name="Munsamy K."/>
            <person name="Piso A."/>
            <person name="Price J.L."/>
            <person name="Sonnekus B."/>
            <person name="Thomas C."/>
            <person name="van der Nest A."/>
            <person name="van Dijk A."/>
            <person name="van Heerden A."/>
            <person name="van Vuuren N."/>
            <person name="Yilmaz N."/>
            <person name="Duong T.A."/>
            <person name="van der Merwe N.A."/>
            <person name="Wingfield M.J."/>
            <person name="Wingfield B.D."/>
        </authorList>
    </citation>
    <scope>NUCLEOTIDE SEQUENCE [LARGE SCALE GENOMIC DNA]</scope>
    <source>
        <strain evidence="2 3">CMW 12675</strain>
    </source>
</reference>
<sequence length="316" mass="34765">MTEVLNKAIDKSKGDPGLKQLAANMSLHFRNELQSIQGYAPIPTPRALEAQDRHQHLLRKGAESKTAASSDKTTNARLTTKAAAKAREQHPAKDEKARVFIRGPSKPETDETVAAVARVMGAAPEELHFKKVNSSWSFMAPKKITTTENMQKVDQAHARIKGLSDFYGVGKDGLEPTKNEQWLNSQIAKQTGGEVKFVRWQFETVKYKDAKLRIAVDLPRGKKLPASMTFEGSDNKCQVVRCRVPSIYHYTVHAAHEEKNHVGPARPCLTCGTEGHAPGDAACAGGARARNPKPSETAVYTSDFKGDEEARSKKRP</sequence>
<dbReference type="Proteomes" id="UP001583280">
    <property type="component" value="Unassembled WGS sequence"/>
</dbReference>
<comment type="caution">
    <text evidence="2">The sequence shown here is derived from an EMBL/GenBank/DDBJ whole genome shotgun (WGS) entry which is preliminary data.</text>
</comment>
<evidence type="ECO:0000313" key="3">
    <source>
        <dbReference type="Proteomes" id="UP001583280"/>
    </source>
</evidence>
<feature type="region of interest" description="Disordered" evidence="1">
    <location>
        <begin position="59"/>
        <end position="96"/>
    </location>
</feature>
<gene>
    <name evidence="2" type="ORF">Cpir12675_005331</name>
</gene>
<keyword evidence="3" id="KW-1185">Reference proteome</keyword>
<feature type="region of interest" description="Disordered" evidence="1">
    <location>
        <begin position="283"/>
        <end position="316"/>
    </location>
</feature>
<feature type="compositionally biased region" description="Low complexity" evidence="1">
    <location>
        <begin position="72"/>
        <end position="83"/>
    </location>
</feature>
<proteinExistence type="predicted"/>
<accession>A0ABR3YRT3</accession>
<dbReference type="EMBL" id="JAWDJO010000179">
    <property type="protein sequence ID" value="KAL1890578.1"/>
    <property type="molecule type" value="Genomic_DNA"/>
</dbReference>
<feature type="compositionally biased region" description="Basic and acidic residues" evidence="1">
    <location>
        <begin position="304"/>
        <end position="316"/>
    </location>
</feature>
<evidence type="ECO:0000313" key="2">
    <source>
        <dbReference type="EMBL" id="KAL1890578.1"/>
    </source>
</evidence>
<protein>
    <submittedName>
        <fullName evidence="2">Uncharacterized protein</fullName>
    </submittedName>
</protein>
<organism evidence="2 3">
    <name type="scientific">Ceratocystis pirilliformis</name>
    <dbReference type="NCBI Taxonomy" id="259994"/>
    <lineage>
        <taxon>Eukaryota</taxon>
        <taxon>Fungi</taxon>
        <taxon>Dikarya</taxon>
        <taxon>Ascomycota</taxon>
        <taxon>Pezizomycotina</taxon>
        <taxon>Sordariomycetes</taxon>
        <taxon>Hypocreomycetidae</taxon>
        <taxon>Microascales</taxon>
        <taxon>Ceratocystidaceae</taxon>
        <taxon>Ceratocystis</taxon>
    </lineage>
</organism>
<evidence type="ECO:0000256" key="1">
    <source>
        <dbReference type="SAM" id="MobiDB-lite"/>
    </source>
</evidence>
<name>A0ABR3YRT3_9PEZI</name>